<keyword evidence="1" id="KW-0472">Membrane</keyword>
<keyword evidence="1" id="KW-1133">Transmembrane helix</keyword>
<protein>
    <submittedName>
        <fullName evidence="2">Uncharacterized protein</fullName>
    </submittedName>
</protein>
<reference evidence="2" key="1">
    <citation type="submission" date="2020-08" db="EMBL/GenBank/DDBJ databases">
        <title>Bridging the membrane lipid divide: bacteria of the FCB group superphylum have the potential to synthesize archaeal ether lipids.</title>
        <authorList>
            <person name="Villanueva L."/>
            <person name="von Meijenfeldt F.A.B."/>
            <person name="Westbye A.B."/>
            <person name="Yadav S."/>
            <person name="Hopmans E.C."/>
            <person name="Dutilh B.E."/>
            <person name="Sinninghe Damste J.S."/>
        </authorList>
    </citation>
    <scope>NUCLEOTIDE SEQUENCE</scope>
    <source>
        <strain evidence="2">NIOZ-UU159</strain>
    </source>
</reference>
<dbReference type="EMBL" id="MW030572">
    <property type="protein sequence ID" value="QPI16518.1"/>
    <property type="molecule type" value="Genomic_DNA"/>
</dbReference>
<proteinExistence type="predicted"/>
<keyword evidence="1" id="KW-0812">Transmembrane</keyword>
<name>A0A7S9SUF0_9VIRU</name>
<accession>A0A7S9SUF0</accession>
<feature type="transmembrane region" description="Helical" evidence="1">
    <location>
        <begin position="6"/>
        <end position="24"/>
    </location>
</feature>
<evidence type="ECO:0000256" key="1">
    <source>
        <dbReference type="SAM" id="Phobius"/>
    </source>
</evidence>
<gene>
    <name evidence="2" type="ORF">NIOZUU159_00006</name>
</gene>
<sequence length="45" mass="5706">MWGTLGYCLLSYYFGFYTFIYFRLYSEQKRLTDYETNDKFKYKKL</sequence>
<evidence type="ECO:0000313" key="2">
    <source>
        <dbReference type="EMBL" id="QPI16518.1"/>
    </source>
</evidence>
<organism evidence="2">
    <name type="scientific">Virus NIOZ-UU159</name>
    <dbReference type="NCBI Taxonomy" id="2763270"/>
    <lineage>
        <taxon>Viruses</taxon>
    </lineage>
</organism>